<dbReference type="Gene3D" id="2.40.50.140">
    <property type="entry name" value="Nucleic acid-binding proteins"/>
    <property type="match status" value="1"/>
</dbReference>
<reference evidence="2" key="1">
    <citation type="submission" date="2015-01" db="EMBL/GenBank/DDBJ databases">
        <title>Draft genome sequence of Rhodococcus pyridinivorans strain KG-16, a hydrocarbon-degrading bacterium.</title>
        <authorList>
            <person name="Aggarwal R.K."/>
            <person name="Dawar C."/>
        </authorList>
    </citation>
    <scope>NUCLEOTIDE SEQUENCE [LARGE SCALE GENOMIC DNA]</scope>
    <source>
        <strain evidence="2">KG-16</strain>
    </source>
</reference>
<dbReference type="PATRIC" id="fig|1441730.3.peg.5504"/>
<dbReference type="Proteomes" id="UP000053060">
    <property type="component" value="Unassembled WGS sequence"/>
</dbReference>
<dbReference type="SUPFAM" id="SSF50249">
    <property type="entry name" value="Nucleic acid-binding proteins"/>
    <property type="match status" value="1"/>
</dbReference>
<sequence length="70" mass="7915">MGVVRVWHGELGWGVLDSSETPGGCWAHWSHIDPTGFCAVAVGEVVEFEWEERGQDGCRFRATRVRLWGR</sequence>
<accession>A0A0V9UDR9</accession>
<comment type="caution">
    <text evidence="1">The sequence shown here is derived from an EMBL/GenBank/DDBJ whole genome shotgun (WGS) entry which is preliminary data.</text>
</comment>
<dbReference type="EMBL" id="AZXY01000039">
    <property type="protein sequence ID" value="KSZ55959.1"/>
    <property type="molecule type" value="Genomic_DNA"/>
</dbReference>
<evidence type="ECO:0000313" key="2">
    <source>
        <dbReference type="Proteomes" id="UP000053060"/>
    </source>
</evidence>
<dbReference type="AlphaFoldDB" id="A0A0V9UDR9"/>
<name>A0A0V9UDR9_9NOCA</name>
<dbReference type="InterPro" id="IPR012340">
    <property type="entry name" value="NA-bd_OB-fold"/>
</dbReference>
<protein>
    <submittedName>
        <fullName evidence="1">Cold-shock protein</fullName>
    </submittedName>
</protein>
<gene>
    <name evidence="1" type="ORF">Z045_25995</name>
</gene>
<evidence type="ECO:0000313" key="1">
    <source>
        <dbReference type="EMBL" id="KSZ55959.1"/>
    </source>
</evidence>
<organism evidence="1 2">
    <name type="scientific">Rhodococcus pyridinivorans KG-16</name>
    <dbReference type="NCBI Taxonomy" id="1441730"/>
    <lineage>
        <taxon>Bacteria</taxon>
        <taxon>Bacillati</taxon>
        <taxon>Actinomycetota</taxon>
        <taxon>Actinomycetes</taxon>
        <taxon>Mycobacteriales</taxon>
        <taxon>Nocardiaceae</taxon>
        <taxon>Rhodococcus</taxon>
    </lineage>
</organism>
<reference evidence="1 2" key="2">
    <citation type="journal article" date="2016" name="Genome Announc.">
        <title>Draft Genome Sequence of a Versatile Hydrocarbon-Degrading Bacterium, Rhodococcus pyridinivorans Strain KG-16, Collected from Oil Fields in India.</title>
        <authorList>
            <person name="Aggarwal R.K."/>
            <person name="Dawar C."/>
            <person name="Phanindranath R."/>
            <person name="Mutnuri L."/>
            <person name="Dayal A.M."/>
        </authorList>
    </citation>
    <scope>NUCLEOTIDE SEQUENCE [LARGE SCALE GENOMIC DNA]</scope>
    <source>
        <strain evidence="1 2">KG-16</strain>
    </source>
</reference>
<proteinExistence type="predicted"/>